<evidence type="ECO:0000313" key="2">
    <source>
        <dbReference type="EMBL" id="KKW20325.1"/>
    </source>
</evidence>
<reference evidence="2 3" key="1">
    <citation type="journal article" date="2015" name="Nature">
        <title>rRNA introns, odd ribosomes, and small enigmatic genomes across a large radiation of phyla.</title>
        <authorList>
            <person name="Brown C.T."/>
            <person name="Hug L.A."/>
            <person name="Thomas B.C."/>
            <person name="Sharon I."/>
            <person name="Castelle C.J."/>
            <person name="Singh A."/>
            <person name="Wilkins M.J."/>
            <person name="Williams K.H."/>
            <person name="Banfield J.F."/>
        </authorList>
    </citation>
    <scope>NUCLEOTIDE SEQUENCE [LARGE SCALE GENOMIC DNA]</scope>
</reference>
<feature type="chain" id="PRO_5002540579" evidence="1">
    <location>
        <begin position="19"/>
        <end position="114"/>
    </location>
</feature>
<organism evidence="2 3">
    <name type="scientific">Candidatus Adlerbacteria bacterium GW2011_GWC1_50_9</name>
    <dbReference type="NCBI Taxonomy" id="1618608"/>
    <lineage>
        <taxon>Bacteria</taxon>
        <taxon>Candidatus Adleribacteriota</taxon>
    </lineage>
</organism>
<protein>
    <submittedName>
        <fullName evidence="2">Uncharacterized protein</fullName>
    </submittedName>
</protein>
<dbReference type="EMBL" id="LCQQ01000037">
    <property type="protein sequence ID" value="KKW20325.1"/>
    <property type="molecule type" value="Genomic_DNA"/>
</dbReference>
<keyword evidence="1" id="KW-0732">Signal</keyword>
<dbReference type="AlphaFoldDB" id="A0A0G1WP26"/>
<gene>
    <name evidence="2" type="ORF">UY61_C0037G0003</name>
</gene>
<sequence>MARLFLIALFFLPFMSQAAFWDDAGQSEFFKKVNERYIPNIPTEFFEGEETKSASTSALLSASISTFTSQWEAAKRDAKEKAGIDLIKFFRWLADSLAKLFSWLAAFLSGLASR</sequence>
<dbReference type="PATRIC" id="fig|1618608.3.peg.554"/>
<comment type="caution">
    <text evidence="2">The sequence shown here is derived from an EMBL/GenBank/DDBJ whole genome shotgun (WGS) entry which is preliminary data.</text>
</comment>
<dbReference type="Proteomes" id="UP000034201">
    <property type="component" value="Unassembled WGS sequence"/>
</dbReference>
<feature type="signal peptide" evidence="1">
    <location>
        <begin position="1"/>
        <end position="18"/>
    </location>
</feature>
<name>A0A0G1WP26_9BACT</name>
<accession>A0A0G1WP26</accession>
<evidence type="ECO:0000313" key="3">
    <source>
        <dbReference type="Proteomes" id="UP000034201"/>
    </source>
</evidence>
<evidence type="ECO:0000256" key="1">
    <source>
        <dbReference type="SAM" id="SignalP"/>
    </source>
</evidence>
<proteinExistence type="predicted"/>